<evidence type="ECO:0000256" key="6">
    <source>
        <dbReference type="ARBA" id="ARBA00022960"/>
    </source>
</evidence>
<dbReference type="GO" id="GO:0008955">
    <property type="term" value="F:peptidoglycan glycosyltransferase activity"/>
    <property type="evidence" value="ECO:0007669"/>
    <property type="project" value="UniProtKB-UniRule"/>
</dbReference>
<organism evidence="13 14">
    <name type="scientific">Schleiferia thermophila</name>
    <dbReference type="NCBI Taxonomy" id="884107"/>
    <lineage>
        <taxon>Bacteria</taxon>
        <taxon>Pseudomonadati</taxon>
        <taxon>Bacteroidota</taxon>
        <taxon>Flavobacteriia</taxon>
        <taxon>Flavobacteriales</taxon>
        <taxon>Schleiferiaceae</taxon>
        <taxon>Schleiferia</taxon>
    </lineage>
</organism>
<evidence type="ECO:0000256" key="5">
    <source>
        <dbReference type="ARBA" id="ARBA00022692"/>
    </source>
</evidence>
<dbReference type="RefSeq" id="WP_185714354.1">
    <property type="nucleotide sequence ID" value="NZ_BHZF01000003.1"/>
</dbReference>
<keyword evidence="10 11" id="KW-0961">Cell wall biogenesis/degradation</keyword>
<protein>
    <recommendedName>
        <fullName evidence="11">Biosynthetic peptidoglycan transglycosylase</fullName>
        <ecNumber evidence="11">2.4.99.28</ecNumber>
    </recommendedName>
    <alternativeName>
        <fullName evidence="11">Glycan polymerase</fullName>
    </alternativeName>
    <alternativeName>
        <fullName evidence="11">Peptidoglycan glycosyltransferase MtgA</fullName>
        <shortName evidence="11">PGT</shortName>
    </alternativeName>
</protein>
<dbReference type="InterPro" id="IPR036950">
    <property type="entry name" value="PBP_transglycosylase"/>
</dbReference>
<evidence type="ECO:0000256" key="8">
    <source>
        <dbReference type="ARBA" id="ARBA00022989"/>
    </source>
</evidence>
<gene>
    <name evidence="11" type="primary">mtgA</name>
    <name evidence="13" type="ORF">DES35_10327</name>
</gene>
<evidence type="ECO:0000256" key="9">
    <source>
        <dbReference type="ARBA" id="ARBA00023136"/>
    </source>
</evidence>
<dbReference type="Pfam" id="PF00912">
    <property type="entry name" value="Transgly"/>
    <property type="match status" value="1"/>
</dbReference>
<keyword evidence="5 11" id="KW-0812">Transmembrane</keyword>
<dbReference type="GO" id="GO:0005886">
    <property type="term" value="C:plasma membrane"/>
    <property type="evidence" value="ECO:0007669"/>
    <property type="project" value="UniProtKB-SubCell"/>
</dbReference>
<sequence length="232" mass="27199">MIKKFARLIFQIIVSFFLLTNALVILYKFIPIPGTPLMLIRSIEFAGSSLPLQYQWSKAYEISEYAYLAAIVSEDQNFFKHSGFDFQAMKKALENTKKGKKLRGASTITQQLAKNLFLWPGRSWFRKGLEAYFTTLLEFYWPKKRILHTYLNVIEMGKHIYGIEAAARYYFRKPAKNLTREEASQIIAILPNPRKWRAQPPGPYVARRSQWIQKQMKMFGGTQYLHLNECCY</sequence>
<evidence type="ECO:0000256" key="2">
    <source>
        <dbReference type="ARBA" id="ARBA00022519"/>
    </source>
</evidence>
<keyword evidence="14" id="KW-1185">Reference proteome</keyword>
<keyword evidence="8 11" id="KW-1133">Transmembrane helix</keyword>
<dbReference type="GO" id="GO:0008360">
    <property type="term" value="P:regulation of cell shape"/>
    <property type="evidence" value="ECO:0007669"/>
    <property type="project" value="UniProtKB-KW"/>
</dbReference>
<dbReference type="GO" id="GO:0009252">
    <property type="term" value="P:peptidoglycan biosynthetic process"/>
    <property type="evidence" value="ECO:0007669"/>
    <property type="project" value="UniProtKB-UniRule"/>
</dbReference>
<comment type="caution">
    <text evidence="13">The sequence shown here is derived from an EMBL/GenBank/DDBJ whole genome shotgun (WGS) entry which is preliminary data.</text>
</comment>
<dbReference type="AlphaFoldDB" id="A0A369A1S4"/>
<dbReference type="InterPro" id="IPR023346">
    <property type="entry name" value="Lysozyme-like_dom_sf"/>
</dbReference>
<dbReference type="PANTHER" id="PTHR30400">
    <property type="entry name" value="MONOFUNCTIONAL BIOSYNTHETIC PEPTIDOGLYCAN TRANSGLYCOSYLASE"/>
    <property type="match status" value="1"/>
</dbReference>
<reference evidence="13 14" key="1">
    <citation type="submission" date="2018-07" db="EMBL/GenBank/DDBJ databases">
        <title>Genomic Encyclopedia of Type Strains, Phase IV (KMG-IV): sequencing the most valuable type-strain genomes for metagenomic binning, comparative biology and taxonomic classification.</title>
        <authorList>
            <person name="Goeker M."/>
        </authorList>
    </citation>
    <scope>NUCLEOTIDE SEQUENCE [LARGE SCALE GENOMIC DNA]</scope>
    <source>
        <strain evidence="13 14">DSM 21410</strain>
    </source>
</reference>
<dbReference type="GO" id="GO:0071555">
    <property type="term" value="P:cell wall organization"/>
    <property type="evidence" value="ECO:0007669"/>
    <property type="project" value="UniProtKB-KW"/>
</dbReference>
<comment type="function">
    <text evidence="11">Peptidoglycan polymerase that catalyzes glycan chain elongation from lipid-linked precursors.</text>
</comment>
<name>A0A369A1S4_9FLAO</name>
<keyword evidence="6 11" id="KW-0133">Cell shape</keyword>
<comment type="subcellular location">
    <subcellularLocation>
        <location evidence="11">Cell membrane</location>
        <topology evidence="11">Single-pass membrane protein</topology>
    </subcellularLocation>
</comment>
<dbReference type="HAMAP" id="MF_00766">
    <property type="entry name" value="PGT_MtgA"/>
    <property type="match status" value="1"/>
</dbReference>
<dbReference type="NCBIfam" id="TIGR02070">
    <property type="entry name" value="mono_pep_trsgly"/>
    <property type="match status" value="1"/>
</dbReference>
<dbReference type="GO" id="GO:0009274">
    <property type="term" value="C:peptidoglycan-based cell wall"/>
    <property type="evidence" value="ECO:0007669"/>
    <property type="project" value="InterPro"/>
</dbReference>
<dbReference type="GO" id="GO:0016763">
    <property type="term" value="F:pentosyltransferase activity"/>
    <property type="evidence" value="ECO:0007669"/>
    <property type="project" value="InterPro"/>
</dbReference>
<dbReference type="SUPFAM" id="SSF53955">
    <property type="entry name" value="Lysozyme-like"/>
    <property type="match status" value="1"/>
</dbReference>
<keyword evidence="9 11" id="KW-0472">Membrane</keyword>
<proteinExistence type="inferred from homology"/>
<evidence type="ECO:0000313" key="14">
    <source>
        <dbReference type="Proteomes" id="UP000253517"/>
    </source>
</evidence>
<dbReference type="InterPro" id="IPR001264">
    <property type="entry name" value="Glyco_trans_51"/>
</dbReference>
<evidence type="ECO:0000256" key="3">
    <source>
        <dbReference type="ARBA" id="ARBA00022676"/>
    </source>
</evidence>
<keyword evidence="4 11" id="KW-0808">Transferase</keyword>
<evidence type="ECO:0000256" key="11">
    <source>
        <dbReference type="HAMAP-Rule" id="MF_00766"/>
    </source>
</evidence>
<dbReference type="EMBL" id="QPJS01000003">
    <property type="protein sequence ID" value="RCX03149.1"/>
    <property type="molecule type" value="Genomic_DNA"/>
</dbReference>
<dbReference type="EC" id="2.4.99.28" evidence="11"/>
<evidence type="ECO:0000256" key="4">
    <source>
        <dbReference type="ARBA" id="ARBA00022679"/>
    </source>
</evidence>
<dbReference type="Gene3D" id="1.10.3810.10">
    <property type="entry name" value="Biosynthetic peptidoglycan transglycosylase-like"/>
    <property type="match status" value="1"/>
</dbReference>
<evidence type="ECO:0000313" key="13">
    <source>
        <dbReference type="EMBL" id="RCX03149.1"/>
    </source>
</evidence>
<comment type="similarity">
    <text evidence="11">Belongs to the glycosyltransferase 51 family.</text>
</comment>
<keyword evidence="7 11" id="KW-0573">Peptidoglycan synthesis</keyword>
<feature type="domain" description="Glycosyl transferase family 51" evidence="12">
    <location>
        <begin position="54"/>
        <end position="217"/>
    </location>
</feature>
<evidence type="ECO:0000259" key="12">
    <source>
        <dbReference type="Pfam" id="PF00912"/>
    </source>
</evidence>
<accession>A0A369A1S4</accession>
<keyword evidence="1 11" id="KW-1003">Cell membrane</keyword>
<evidence type="ECO:0000256" key="7">
    <source>
        <dbReference type="ARBA" id="ARBA00022984"/>
    </source>
</evidence>
<keyword evidence="3 11" id="KW-0328">Glycosyltransferase</keyword>
<comment type="catalytic activity">
    <reaction evidence="11">
        <text>[GlcNAc-(1-&gt;4)-Mur2Ac(oyl-L-Ala-gamma-D-Glu-L-Lys-D-Ala-D-Ala)](n)-di-trans,octa-cis-undecaprenyl diphosphate + beta-D-GlcNAc-(1-&gt;4)-Mur2Ac(oyl-L-Ala-gamma-D-Glu-L-Lys-D-Ala-D-Ala)-di-trans,octa-cis-undecaprenyl diphosphate = [GlcNAc-(1-&gt;4)-Mur2Ac(oyl-L-Ala-gamma-D-Glu-L-Lys-D-Ala-D-Ala)](n+1)-di-trans,octa-cis-undecaprenyl diphosphate + di-trans,octa-cis-undecaprenyl diphosphate + H(+)</text>
        <dbReference type="Rhea" id="RHEA:23708"/>
        <dbReference type="Rhea" id="RHEA-COMP:9602"/>
        <dbReference type="Rhea" id="RHEA-COMP:9603"/>
        <dbReference type="ChEBI" id="CHEBI:15378"/>
        <dbReference type="ChEBI" id="CHEBI:58405"/>
        <dbReference type="ChEBI" id="CHEBI:60033"/>
        <dbReference type="ChEBI" id="CHEBI:78435"/>
        <dbReference type="EC" id="2.4.99.28"/>
    </reaction>
</comment>
<keyword evidence="2" id="KW-0997">Cell inner membrane</keyword>
<evidence type="ECO:0000256" key="1">
    <source>
        <dbReference type="ARBA" id="ARBA00022475"/>
    </source>
</evidence>
<dbReference type="Proteomes" id="UP000253517">
    <property type="component" value="Unassembled WGS sequence"/>
</dbReference>
<dbReference type="InterPro" id="IPR011812">
    <property type="entry name" value="Pep_trsgly"/>
</dbReference>
<dbReference type="UniPathway" id="UPA00219"/>
<evidence type="ECO:0000256" key="10">
    <source>
        <dbReference type="ARBA" id="ARBA00023316"/>
    </source>
</evidence>
<comment type="pathway">
    <text evidence="11">Cell wall biogenesis; peptidoglycan biosynthesis.</text>
</comment>
<dbReference type="PANTHER" id="PTHR30400:SF0">
    <property type="entry name" value="BIOSYNTHETIC PEPTIDOGLYCAN TRANSGLYCOSYLASE"/>
    <property type="match status" value="1"/>
</dbReference>